<keyword evidence="8 14" id="KW-0479">Metal-binding</keyword>
<comment type="pathway">
    <text evidence="2 14">Porphyrin-containing compound metabolism; protoporphyrin-IX biosynthesis; protoporphyrin-IX from protoporphyrinogen-IX: step 1/1.</text>
</comment>
<reference evidence="16 17" key="1">
    <citation type="submission" date="2019-04" db="EMBL/GenBank/DDBJ databases">
        <title>Phreatobacter aquaticus sp. nov.</title>
        <authorList>
            <person name="Choi A."/>
        </authorList>
    </citation>
    <scope>NUCLEOTIDE SEQUENCE [LARGE SCALE GENOMIC DNA]</scope>
    <source>
        <strain evidence="16 17">KCTC 52518</strain>
    </source>
</reference>
<evidence type="ECO:0000256" key="4">
    <source>
        <dbReference type="ARBA" id="ARBA00017504"/>
    </source>
</evidence>
<dbReference type="GO" id="GO:0005886">
    <property type="term" value="C:plasma membrane"/>
    <property type="evidence" value="ECO:0007669"/>
    <property type="project" value="UniProtKB-SubCell"/>
</dbReference>
<comment type="cofactor">
    <cofactor evidence="14">
        <name>heme b</name>
        <dbReference type="ChEBI" id="CHEBI:60344"/>
    </cofactor>
    <text evidence="14">Binds 1 heme b (iron(II)-protoporphyrin IX) group per subunit.</text>
</comment>
<protein>
    <recommendedName>
        <fullName evidence="4 14">Protoporphyrinogen IX oxidase</fullName>
        <ecNumber evidence="14">1.3.99.-</ecNumber>
    </recommendedName>
</protein>
<dbReference type="PANTHER" id="PTHR40255:SF1">
    <property type="entry name" value="PROTOPORPHYRINOGEN IX OXIDASE"/>
    <property type="match status" value="1"/>
</dbReference>
<dbReference type="PANTHER" id="PTHR40255">
    <property type="entry name" value="UPF0093 MEMBRANE PROTEIN SLR1790"/>
    <property type="match status" value="1"/>
</dbReference>
<keyword evidence="6 14" id="KW-0349">Heme</keyword>
<dbReference type="EC" id="1.3.99.-" evidence="14"/>
<dbReference type="GO" id="GO:0006782">
    <property type="term" value="P:protoporphyrinogen IX biosynthetic process"/>
    <property type="evidence" value="ECO:0007669"/>
    <property type="project" value="UniProtKB-UniRule"/>
</dbReference>
<evidence type="ECO:0000256" key="2">
    <source>
        <dbReference type="ARBA" id="ARBA00005073"/>
    </source>
</evidence>
<keyword evidence="9 15" id="KW-1133">Transmembrane helix</keyword>
<organism evidence="16 17">
    <name type="scientific">Phreatobacter stygius</name>
    <dbReference type="NCBI Taxonomy" id="1940610"/>
    <lineage>
        <taxon>Bacteria</taxon>
        <taxon>Pseudomonadati</taxon>
        <taxon>Pseudomonadota</taxon>
        <taxon>Alphaproteobacteria</taxon>
        <taxon>Hyphomicrobiales</taxon>
        <taxon>Phreatobacteraceae</taxon>
        <taxon>Phreatobacter</taxon>
    </lineage>
</organism>
<dbReference type="AlphaFoldDB" id="A0A4D7B877"/>
<evidence type="ECO:0000256" key="9">
    <source>
        <dbReference type="ARBA" id="ARBA00022989"/>
    </source>
</evidence>
<comment type="catalytic activity">
    <reaction evidence="13 14">
        <text>protoporphyrinogen IX + 3 A = protoporphyrin IX + 3 AH2</text>
        <dbReference type="Rhea" id="RHEA:62000"/>
        <dbReference type="ChEBI" id="CHEBI:13193"/>
        <dbReference type="ChEBI" id="CHEBI:17499"/>
        <dbReference type="ChEBI" id="CHEBI:57306"/>
        <dbReference type="ChEBI" id="CHEBI:57307"/>
    </reaction>
</comment>
<evidence type="ECO:0000256" key="11">
    <source>
        <dbReference type="ARBA" id="ARBA00023004"/>
    </source>
</evidence>
<accession>A0A4D7B877</accession>
<comment type="subcellular location">
    <subcellularLocation>
        <location evidence="1">Cell membrane</location>
        <topology evidence="1">Multi-pass membrane protein</topology>
    </subcellularLocation>
</comment>
<gene>
    <name evidence="16" type="ORF">E8M01_24115</name>
</gene>
<dbReference type="KEGG" id="pstg:E8M01_24115"/>
<keyword evidence="7 15" id="KW-0812">Transmembrane</keyword>
<dbReference type="GO" id="GO:0070818">
    <property type="term" value="F:protoporphyrinogen oxidase activity"/>
    <property type="evidence" value="ECO:0007669"/>
    <property type="project" value="UniProtKB-UniRule"/>
</dbReference>
<evidence type="ECO:0000256" key="7">
    <source>
        <dbReference type="ARBA" id="ARBA00022692"/>
    </source>
</evidence>
<dbReference type="UniPathway" id="UPA00251">
    <property type="reaction ID" value="UER00324"/>
</dbReference>
<keyword evidence="5 14" id="KW-1003">Cell membrane</keyword>
<dbReference type="Proteomes" id="UP000298781">
    <property type="component" value="Chromosome"/>
</dbReference>
<dbReference type="Pfam" id="PF03653">
    <property type="entry name" value="UPF0093"/>
    <property type="match status" value="1"/>
</dbReference>
<keyword evidence="10" id="KW-0560">Oxidoreductase</keyword>
<keyword evidence="12 14" id="KW-0472">Membrane</keyword>
<dbReference type="InterPro" id="IPR005265">
    <property type="entry name" value="HemJ-like"/>
</dbReference>
<evidence type="ECO:0000313" key="17">
    <source>
        <dbReference type="Proteomes" id="UP000298781"/>
    </source>
</evidence>
<evidence type="ECO:0000256" key="10">
    <source>
        <dbReference type="ARBA" id="ARBA00023002"/>
    </source>
</evidence>
<evidence type="ECO:0000256" key="14">
    <source>
        <dbReference type="PIRNR" id="PIRNR004638"/>
    </source>
</evidence>
<dbReference type="RefSeq" id="WP_136962491.1">
    <property type="nucleotide sequence ID" value="NZ_CP039690.1"/>
</dbReference>
<evidence type="ECO:0000256" key="1">
    <source>
        <dbReference type="ARBA" id="ARBA00004651"/>
    </source>
</evidence>
<evidence type="ECO:0000256" key="15">
    <source>
        <dbReference type="SAM" id="Phobius"/>
    </source>
</evidence>
<sequence length="142" mass="14949">MGYFWLKAFHVAAIVTWTGGMLINALALSLLAAKPQPHSPSDSGLLAAVRRWDGTVTTPAMGLAWTLGLAMVVWAGWYSSPWFLAKLVIVTALTALHGMQGGALRRMAGDAGGELAAPLRLSGPLTLVAVMIIAVLVVIKPF</sequence>
<evidence type="ECO:0000313" key="16">
    <source>
        <dbReference type="EMBL" id="QCI67053.1"/>
    </source>
</evidence>
<name>A0A4D7B877_9HYPH</name>
<proteinExistence type="inferred from homology"/>
<dbReference type="EMBL" id="CP039690">
    <property type="protein sequence ID" value="QCI67053.1"/>
    <property type="molecule type" value="Genomic_DNA"/>
</dbReference>
<evidence type="ECO:0000256" key="12">
    <source>
        <dbReference type="ARBA" id="ARBA00023136"/>
    </source>
</evidence>
<dbReference type="PIRSF" id="PIRSF004638">
    <property type="entry name" value="UCP004638"/>
    <property type="match status" value="1"/>
</dbReference>
<keyword evidence="11 14" id="KW-0408">Iron</keyword>
<feature type="transmembrane region" description="Helical" evidence="15">
    <location>
        <begin position="83"/>
        <end position="100"/>
    </location>
</feature>
<evidence type="ECO:0000256" key="13">
    <source>
        <dbReference type="ARBA" id="ARBA00048390"/>
    </source>
</evidence>
<evidence type="ECO:0000256" key="3">
    <source>
        <dbReference type="ARBA" id="ARBA00006501"/>
    </source>
</evidence>
<feature type="transmembrane region" description="Helical" evidence="15">
    <location>
        <begin position="54"/>
        <end position="77"/>
    </location>
</feature>
<comment type="function">
    <text evidence="14">Catalyzes the oxidation of protoporphyrinogen IX to protoporphyrin IX.</text>
</comment>
<comment type="similarity">
    <text evidence="3 14">Belongs to the HemJ family.</text>
</comment>
<dbReference type="OrthoDB" id="8367737at2"/>
<dbReference type="GO" id="GO:0046872">
    <property type="term" value="F:metal ion binding"/>
    <property type="evidence" value="ECO:0007669"/>
    <property type="project" value="UniProtKB-UniRule"/>
</dbReference>
<evidence type="ECO:0000256" key="8">
    <source>
        <dbReference type="ARBA" id="ARBA00022723"/>
    </source>
</evidence>
<evidence type="ECO:0000256" key="6">
    <source>
        <dbReference type="ARBA" id="ARBA00022617"/>
    </source>
</evidence>
<feature type="transmembrane region" description="Helical" evidence="15">
    <location>
        <begin position="121"/>
        <end position="139"/>
    </location>
</feature>
<evidence type="ECO:0000256" key="5">
    <source>
        <dbReference type="ARBA" id="ARBA00022475"/>
    </source>
</evidence>
<feature type="transmembrane region" description="Helical" evidence="15">
    <location>
        <begin position="12"/>
        <end position="33"/>
    </location>
</feature>
<keyword evidence="17" id="KW-1185">Reference proteome</keyword>